<dbReference type="PANTHER" id="PTHR32246:SF20">
    <property type="entry name" value="CALCIUM-DEPENDENT LIPID-BINDING (CALB DOMAIN) FAMILY PROTEIN"/>
    <property type="match status" value="1"/>
</dbReference>
<dbReference type="Pfam" id="PF00168">
    <property type="entry name" value="C2"/>
    <property type="match status" value="1"/>
</dbReference>
<name>A0A368PZD7_SETIT</name>
<feature type="transmembrane region" description="Helical" evidence="2">
    <location>
        <begin position="261"/>
        <end position="283"/>
    </location>
</feature>
<sequence length="326" mass="33139">MGSRYEVEVTVGSARDLKNVNWRNGDLKPYAVVWVDSGAKCSTRVDLDNGESPSWDEKLLVPLPPSSRLDDAVLYLDVVHANAAEGVKPLVGSARLPLRDVLDDAGIGGKASRNLRLKRPSGRPHGRLDVRVAIKEPARYYDPNPYPAPAGYAQHGTRDPYGSGSGGYYGSGGGYGGGAYGSGGYGAAQPYAAAPPAGYPSAYGSAPLPPQPAYGAPPAATAAYGAAAPAAYSGAAPAYGAAAPVAGADGKKSNKMGMGTGLAVGAAAGVLGGLALAGGASLLENKLEERVSERVEEKLEREDSYGGGGGYGGGYDDYGGGYDDDY</sequence>
<accession>A0A368PZD7</accession>
<evidence type="ECO:0000259" key="3">
    <source>
        <dbReference type="PROSITE" id="PS50004"/>
    </source>
</evidence>
<dbReference type="PROSITE" id="PS50004">
    <property type="entry name" value="C2"/>
    <property type="match status" value="1"/>
</dbReference>
<evidence type="ECO:0000313" key="4">
    <source>
        <dbReference type="EMBL" id="RCV10798.1"/>
    </source>
</evidence>
<dbReference type="InterPro" id="IPR000008">
    <property type="entry name" value="C2_dom"/>
</dbReference>
<dbReference type="EMBL" id="CM003529">
    <property type="protein sequence ID" value="RCV10798.1"/>
    <property type="molecule type" value="Genomic_DNA"/>
</dbReference>
<dbReference type="KEGG" id="sita:101779132"/>
<dbReference type="PANTHER" id="PTHR32246">
    <property type="entry name" value="INGRESSION PROTEIN FIC1"/>
    <property type="match status" value="1"/>
</dbReference>
<protein>
    <recommendedName>
        <fullName evidence="3">C2 domain-containing protein</fullName>
    </recommendedName>
</protein>
<feature type="domain" description="C2" evidence="3">
    <location>
        <begin position="1"/>
        <end position="111"/>
    </location>
</feature>
<dbReference type="InterPro" id="IPR044750">
    <property type="entry name" value="C2_SRC2/BAP"/>
</dbReference>
<feature type="compositionally biased region" description="Gly residues" evidence="1">
    <location>
        <begin position="305"/>
        <end position="326"/>
    </location>
</feature>
<dbReference type="AlphaFoldDB" id="A0A368PZD7"/>
<organism evidence="4">
    <name type="scientific">Setaria italica</name>
    <name type="common">Foxtail millet</name>
    <name type="synonym">Panicum italicum</name>
    <dbReference type="NCBI Taxonomy" id="4555"/>
    <lineage>
        <taxon>Eukaryota</taxon>
        <taxon>Viridiplantae</taxon>
        <taxon>Streptophyta</taxon>
        <taxon>Embryophyta</taxon>
        <taxon>Tracheophyta</taxon>
        <taxon>Spermatophyta</taxon>
        <taxon>Magnoliopsida</taxon>
        <taxon>Liliopsida</taxon>
        <taxon>Poales</taxon>
        <taxon>Poaceae</taxon>
        <taxon>PACMAD clade</taxon>
        <taxon>Panicoideae</taxon>
        <taxon>Panicodae</taxon>
        <taxon>Paniceae</taxon>
        <taxon>Cenchrinae</taxon>
        <taxon>Setaria</taxon>
    </lineage>
</organism>
<dbReference type="SMART" id="SM00239">
    <property type="entry name" value="C2"/>
    <property type="match status" value="1"/>
</dbReference>
<feature type="region of interest" description="Disordered" evidence="1">
    <location>
        <begin position="285"/>
        <end position="326"/>
    </location>
</feature>
<dbReference type="Gene3D" id="2.60.40.150">
    <property type="entry name" value="C2 domain"/>
    <property type="match status" value="1"/>
</dbReference>
<dbReference type="CDD" id="cd04051">
    <property type="entry name" value="C2_SRC2_like"/>
    <property type="match status" value="1"/>
</dbReference>
<reference evidence="4" key="2">
    <citation type="submission" date="2015-07" db="EMBL/GenBank/DDBJ databases">
        <authorList>
            <person name="Noorani M."/>
        </authorList>
    </citation>
    <scope>NUCLEOTIDE SEQUENCE</scope>
    <source>
        <strain evidence="4">Yugu1</strain>
    </source>
</reference>
<keyword evidence="2" id="KW-0472">Membrane</keyword>
<feature type="compositionally biased region" description="Basic and acidic residues" evidence="1">
    <location>
        <begin position="285"/>
        <end position="304"/>
    </location>
</feature>
<dbReference type="STRING" id="4555.A0A368PZD7"/>
<evidence type="ECO:0000256" key="2">
    <source>
        <dbReference type="SAM" id="Phobius"/>
    </source>
</evidence>
<dbReference type="OrthoDB" id="1915999at2759"/>
<keyword evidence="2" id="KW-0812">Transmembrane</keyword>
<dbReference type="GO" id="GO:0006952">
    <property type="term" value="P:defense response"/>
    <property type="evidence" value="ECO:0007669"/>
    <property type="project" value="InterPro"/>
</dbReference>
<reference evidence="4" key="1">
    <citation type="journal article" date="2012" name="Nat. Biotechnol.">
        <title>Reference genome sequence of the model plant Setaria.</title>
        <authorList>
            <person name="Bennetzen J.L."/>
            <person name="Schmutz J."/>
            <person name="Wang H."/>
            <person name="Percifield R."/>
            <person name="Hawkins J."/>
            <person name="Pontaroli A.C."/>
            <person name="Estep M."/>
            <person name="Feng L."/>
            <person name="Vaughn J.N."/>
            <person name="Grimwood J."/>
            <person name="Jenkins J."/>
            <person name="Barry K."/>
            <person name="Lindquist E."/>
            <person name="Hellsten U."/>
            <person name="Deshpande S."/>
            <person name="Wang X."/>
            <person name="Wu X."/>
            <person name="Mitros T."/>
            <person name="Triplett J."/>
            <person name="Yang X."/>
            <person name="Ye C.Y."/>
            <person name="Mauro-Herrera M."/>
            <person name="Wang L."/>
            <person name="Li P."/>
            <person name="Sharma M."/>
            <person name="Sharma R."/>
            <person name="Ronald P.C."/>
            <person name="Panaud O."/>
            <person name="Kellogg E.A."/>
            <person name="Brutnell T.P."/>
            <person name="Doust A.N."/>
            <person name="Tuskan G.A."/>
            <person name="Rokhsar D."/>
            <person name="Devos K.M."/>
        </authorList>
    </citation>
    <scope>NUCLEOTIDE SEQUENCE [LARGE SCALE GENOMIC DNA]</scope>
    <source>
        <strain evidence="4">Yugu1</strain>
    </source>
</reference>
<dbReference type="InterPro" id="IPR035892">
    <property type="entry name" value="C2_domain_sf"/>
</dbReference>
<dbReference type="SUPFAM" id="SSF49562">
    <property type="entry name" value="C2 domain (Calcium/lipid-binding domain, CaLB)"/>
    <property type="match status" value="1"/>
</dbReference>
<evidence type="ECO:0000256" key="1">
    <source>
        <dbReference type="SAM" id="MobiDB-lite"/>
    </source>
</evidence>
<keyword evidence="2" id="KW-1133">Transmembrane helix</keyword>
<gene>
    <name evidence="4" type="ORF">SETIT_2G137400v2</name>
</gene>
<proteinExistence type="predicted"/>